<dbReference type="EMBL" id="JACEFO010000638">
    <property type="protein sequence ID" value="KAF8762471.1"/>
    <property type="molecule type" value="Genomic_DNA"/>
</dbReference>
<feature type="region of interest" description="Disordered" evidence="1">
    <location>
        <begin position="1"/>
        <end position="23"/>
    </location>
</feature>
<proteinExistence type="predicted"/>
<dbReference type="Proteomes" id="UP000636709">
    <property type="component" value="Unassembled WGS sequence"/>
</dbReference>
<evidence type="ECO:0000256" key="1">
    <source>
        <dbReference type="SAM" id="MobiDB-lite"/>
    </source>
</evidence>
<evidence type="ECO:0000313" key="3">
    <source>
        <dbReference type="Proteomes" id="UP000636709"/>
    </source>
</evidence>
<reference evidence="2" key="1">
    <citation type="submission" date="2020-07" db="EMBL/GenBank/DDBJ databases">
        <title>Genome sequence and genetic diversity analysis of an under-domesticated orphan crop, white fonio (Digitaria exilis).</title>
        <authorList>
            <person name="Bennetzen J.L."/>
            <person name="Chen S."/>
            <person name="Ma X."/>
            <person name="Wang X."/>
            <person name="Yssel A.E.J."/>
            <person name="Chaluvadi S.R."/>
            <person name="Johnson M."/>
            <person name="Gangashetty P."/>
            <person name="Hamidou F."/>
            <person name="Sanogo M.D."/>
            <person name="Zwaenepoel A."/>
            <person name="Wallace J."/>
            <person name="Van De Peer Y."/>
            <person name="Van Deynze A."/>
        </authorList>
    </citation>
    <scope>NUCLEOTIDE SEQUENCE</scope>
    <source>
        <tissue evidence="2">Leaves</tissue>
    </source>
</reference>
<feature type="compositionally biased region" description="Basic residues" evidence="1">
    <location>
        <begin position="196"/>
        <end position="232"/>
    </location>
</feature>
<accession>A0A835FK31</accession>
<sequence>MKLGAMDDAASPRPSGHNISTETTRLDMWPVSGEQSSLVLHLAVTETHKWLGIGGRSARLRRSRRLGRTARMQLSAGLQTAGDELRRLMVRATTQELRMTEVFRGLPSVDWEDAVPWGVEARVAELAAAALPAGCLAFSCEASFSVRVEIVYDEADELLRACVAVGAGIGESTGGDAPPSCAICFEEMAAATRRHHAPSASRRWRRRRVPSASRRWRRAQRRRRRRRRRGCRGARTASMAGA</sequence>
<comment type="caution">
    <text evidence="2">The sequence shown here is derived from an EMBL/GenBank/DDBJ whole genome shotgun (WGS) entry which is preliminary data.</text>
</comment>
<evidence type="ECO:0000313" key="2">
    <source>
        <dbReference type="EMBL" id="KAF8762471.1"/>
    </source>
</evidence>
<protein>
    <submittedName>
        <fullName evidence="2">Uncharacterized protein</fullName>
    </submittedName>
</protein>
<feature type="region of interest" description="Disordered" evidence="1">
    <location>
        <begin position="196"/>
        <end position="242"/>
    </location>
</feature>
<keyword evidence="3" id="KW-1185">Reference proteome</keyword>
<organism evidence="2 3">
    <name type="scientific">Digitaria exilis</name>
    <dbReference type="NCBI Taxonomy" id="1010633"/>
    <lineage>
        <taxon>Eukaryota</taxon>
        <taxon>Viridiplantae</taxon>
        <taxon>Streptophyta</taxon>
        <taxon>Embryophyta</taxon>
        <taxon>Tracheophyta</taxon>
        <taxon>Spermatophyta</taxon>
        <taxon>Magnoliopsida</taxon>
        <taxon>Liliopsida</taxon>
        <taxon>Poales</taxon>
        <taxon>Poaceae</taxon>
        <taxon>PACMAD clade</taxon>
        <taxon>Panicoideae</taxon>
        <taxon>Panicodae</taxon>
        <taxon>Paniceae</taxon>
        <taxon>Anthephorinae</taxon>
        <taxon>Digitaria</taxon>
    </lineage>
</organism>
<gene>
    <name evidence="2" type="ORF">HU200_009438</name>
</gene>
<name>A0A835FK31_9POAL</name>
<dbReference type="AlphaFoldDB" id="A0A835FK31"/>